<keyword evidence="1" id="KW-0812">Transmembrane</keyword>
<sequence>MFIYLGKVLPLLFYPLGLSLVLTIAAATAIRFGRTKLATWLCGAIVLWLGSFSAPAVADALLWSLESQYPEVPVENNPSAQAIVVLGGALHLPNARHRTYELAESSDRVLHAARLFKAGKAPVVLMSGGNPPFHTRPDQPPEATQMAAFARELGVPAGAILTEERSWNTFQNAAFSAEVLKARRMTRILLVTSASHMPRSVAIFERAGFAVIAASTDVRSGTDLDDWLLAWLPSAAALESSTLALKEWVGLLVYRLRGWA</sequence>
<dbReference type="OrthoDB" id="9782395at2"/>
<dbReference type="Gene3D" id="3.40.50.620">
    <property type="entry name" value="HUPs"/>
    <property type="match status" value="1"/>
</dbReference>
<evidence type="ECO:0000313" key="4">
    <source>
        <dbReference type="Proteomes" id="UP000000557"/>
    </source>
</evidence>
<keyword evidence="4" id="KW-1185">Reference proteome</keyword>
<dbReference type="PANTHER" id="PTHR30336:SF4">
    <property type="entry name" value="ENVELOPE BIOGENESIS FACTOR ELYC"/>
    <property type="match status" value="1"/>
</dbReference>
<dbReference type="KEGG" id="gvi:gll4063"/>
<dbReference type="InterPro" id="IPR003848">
    <property type="entry name" value="DUF218"/>
</dbReference>
<dbReference type="eggNOG" id="COG1434">
    <property type="taxonomic scope" value="Bacteria"/>
</dbReference>
<dbReference type="Pfam" id="PF02698">
    <property type="entry name" value="DUF218"/>
    <property type="match status" value="1"/>
</dbReference>
<dbReference type="PANTHER" id="PTHR30336">
    <property type="entry name" value="INNER MEMBRANE PROTEIN, PROBABLE PERMEASE"/>
    <property type="match status" value="1"/>
</dbReference>
<dbReference type="GO" id="GO:0005886">
    <property type="term" value="C:plasma membrane"/>
    <property type="evidence" value="ECO:0000318"/>
    <property type="project" value="GO_Central"/>
</dbReference>
<evidence type="ECO:0000256" key="1">
    <source>
        <dbReference type="SAM" id="Phobius"/>
    </source>
</evidence>
<dbReference type="GO" id="GO:0000270">
    <property type="term" value="P:peptidoglycan metabolic process"/>
    <property type="evidence" value="ECO:0000318"/>
    <property type="project" value="GO_Central"/>
</dbReference>
<keyword evidence="1" id="KW-0472">Membrane</keyword>
<dbReference type="AlphaFoldDB" id="Q7NE17"/>
<dbReference type="FunFam" id="3.40.50.620:FF:000196">
    <property type="entry name" value="YdcF family protein"/>
    <property type="match status" value="1"/>
</dbReference>
<evidence type="ECO:0000259" key="2">
    <source>
        <dbReference type="Pfam" id="PF02698"/>
    </source>
</evidence>
<reference evidence="3 4" key="2">
    <citation type="journal article" date="2003" name="DNA Res.">
        <title>Complete genome structure of Gloeobacter violaceus PCC 7421, a cyanobacterium that lacks thylakoids (supplement).</title>
        <authorList>
            <person name="Nakamura Y."/>
            <person name="Kaneko T."/>
            <person name="Sato S."/>
            <person name="Mimuro M."/>
            <person name="Miyashita H."/>
            <person name="Tsuchiya T."/>
            <person name="Sasamoto S."/>
            <person name="Watanabe A."/>
            <person name="Kawashima K."/>
            <person name="Kishida Y."/>
            <person name="Kiyokawa C."/>
            <person name="Kohara M."/>
            <person name="Matsumoto M."/>
            <person name="Matsuno A."/>
            <person name="Nakazaki N."/>
            <person name="Shimpo S."/>
            <person name="Takeuchi C."/>
            <person name="Yamada M."/>
            <person name="Tabata S."/>
        </authorList>
    </citation>
    <scope>NUCLEOTIDE SEQUENCE [LARGE SCALE GENOMIC DNA]</scope>
    <source>
        <strain evidence="4">ATCC 29082 / PCC 7421</strain>
    </source>
</reference>
<dbReference type="InterPro" id="IPR014729">
    <property type="entry name" value="Rossmann-like_a/b/a_fold"/>
</dbReference>
<dbReference type="PATRIC" id="fig|251221.4.peg.4096"/>
<evidence type="ECO:0000313" key="3">
    <source>
        <dbReference type="EMBL" id="BAC92004.1"/>
    </source>
</evidence>
<dbReference type="EnsemblBacteria" id="BAC92004">
    <property type="protein sequence ID" value="BAC92004"/>
    <property type="gene ID" value="BAC92004"/>
</dbReference>
<reference evidence="3 4" key="1">
    <citation type="journal article" date="2003" name="DNA Res.">
        <title>Complete genome structure of Gloeobacter violaceus PCC 7421, a cyanobacterium that lacks thylakoids.</title>
        <authorList>
            <person name="Nakamura Y."/>
            <person name="Kaneko T."/>
            <person name="Sato S."/>
            <person name="Mimuro M."/>
            <person name="Miyashita H."/>
            <person name="Tsuchiya T."/>
            <person name="Sasamoto S."/>
            <person name="Watanabe A."/>
            <person name="Kawashima K."/>
            <person name="Kishida Y."/>
            <person name="Kiyokawa C."/>
            <person name="Kohara M."/>
            <person name="Matsumoto M."/>
            <person name="Matsuno A."/>
            <person name="Nakazaki N."/>
            <person name="Shimpo S."/>
            <person name="Takeuchi C."/>
            <person name="Yamada M."/>
            <person name="Tabata S."/>
        </authorList>
    </citation>
    <scope>NUCLEOTIDE SEQUENCE [LARGE SCALE GENOMIC DNA]</scope>
    <source>
        <strain evidence="4">ATCC 29082 / PCC 7421</strain>
    </source>
</reference>
<dbReference type="InterPro" id="IPR051599">
    <property type="entry name" value="Cell_Envelope_Assoc"/>
</dbReference>
<feature type="transmembrane region" description="Helical" evidence="1">
    <location>
        <begin position="12"/>
        <end position="30"/>
    </location>
</feature>
<organism evidence="3 4">
    <name type="scientific">Gloeobacter violaceus (strain ATCC 29082 / PCC 7421)</name>
    <dbReference type="NCBI Taxonomy" id="251221"/>
    <lineage>
        <taxon>Bacteria</taxon>
        <taxon>Bacillati</taxon>
        <taxon>Cyanobacteriota</taxon>
        <taxon>Cyanophyceae</taxon>
        <taxon>Gloeobacterales</taxon>
        <taxon>Gloeobacteraceae</taxon>
        <taxon>Gloeobacter</taxon>
    </lineage>
</organism>
<dbReference type="EMBL" id="BA000045">
    <property type="protein sequence ID" value="BAC92004.1"/>
    <property type="molecule type" value="Genomic_DNA"/>
</dbReference>
<keyword evidence="1" id="KW-1133">Transmembrane helix</keyword>
<dbReference type="Proteomes" id="UP000000557">
    <property type="component" value="Chromosome"/>
</dbReference>
<gene>
    <name evidence="3" type="ordered locus">gll4063</name>
</gene>
<protein>
    <submittedName>
        <fullName evidence="3">Gll4063 protein</fullName>
    </submittedName>
</protein>
<feature type="domain" description="DUF218" evidence="2">
    <location>
        <begin position="81"/>
        <end position="250"/>
    </location>
</feature>
<dbReference type="GO" id="GO:0043164">
    <property type="term" value="P:Gram-negative-bacterium-type cell wall biogenesis"/>
    <property type="evidence" value="ECO:0000318"/>
    <property type="project" value="GO_Central"/>
</dbReference>
<feature type="transmembrane region" description="Helical" evidence="1">
    <location>
        <begin position="37"/>
        <end position="63"/>
    </location>
</feature>
<accession>Q7NE17</accession>
<dbReference type="CDD" id="cd06259">
    <property type="entry name" value="YdcF-like"/>
    <property type="match status" value="1"/>
</dbReference>
<dbReference type="PhylomeDB" id="Q7NE17"/>
<proteinExistence type="predicted"/>
<name>Q7NE17_GLOVI</name>
<dbReference type="InParanoid" id="Q7NE17"/>
<dbReference type="HOGENOM" id="CLU_053514_1_2_3"/>
<dbReference type="RefSeq" id="WP_011144051.1">
    <property type="nucleotide sequence ID" value="NC_005125.1"/>
</dbReference>